<protein>
    <submittedName>
        <fullName evidence="1">Uncharacterized protein</fullName>
    </submittedName>
</protein>
<reference evidence="1 2" key="1">
    <citation type="submission" date="2024-06" db="EMBL/GenBank/DDBJ databases">
        <title>The Natural Products Discovery Center: Release of the First 8490 Sequenced Strains for Exploring Actinobacteria Biosynthetic Diversity.</title>
        <authorList>
            <person name="Kalkreuter E."/>
            <person name="Kautsar S.A."/>
            <person name="Yang D."/>
            <person name="Bader C.D."/>
            <person name="Teijaro C.N."/>
            <person name="Fluegel L."/>
            <person name="Davis C.M."/>
            <person name="Simpson J.R."/>
            <person name="Lauterbach L."/>
            <person name="Steele A.D."/>
            <person name="Gui C."/>
            <person name="Meng S."/>
            <person name="Li G."/>
            <person name="Viehrig K."/>
            <person name="Ye F."/>
            <person name="Su P."/>
            <person name="Kiefer A.F."/>
            <person name="Nichols A."/>
            <person name="Cepeda A.J."/>
            <person name="Yan W."/>
            <person name="Fan B."/>
            <person name="Jiang Y."/>
            <person name="Adhikari A."/>
            <person name="Zheng C.-J."/>
            <person name="Schuster L."/>
            <person name="Cowan T.M."/>
            <person name="Smanski M.J."/>
            <person name="Chevrette M.G."/>
            <person name="De Carvalho L.P.S."/>
            <person name="Shen B."/>
        </authorList>
    </citation>
    <scope>NUCLEOTIDE SEQUENCE [LARGE SCALE GENOMIC DNA]</scope>
    <source>
        <strain evidence="1 2">NPDC045705</strain>
    </source>
</reference>
<evidence type="ECO:0000313" key="2">
    <source>
        <dbReference type="Proteomes" id="UP001551210"/>
    </source>
</evidence>
<keyword evidence="2" id="KW-1185">Reference proteome</keyword>
<accession>A0ABV3D5Z6</accession>
<dbReference type="Proteomes" id="UP001551210">
    <property type="component" value="Unassembled WGS sequence"/>
</dbReference>
<dbReference type="EMBL" id="JBEZAM010000058">
    <property type="protein sequence ID" value="MEU7297153.1"/>
    <property type="molecule type" value="Genomic_DNA"/>
</dbReference>
<comment type="caution">
    <text evidence="1">The sequence shown here is derived from an EMBL/GenBank/DDBJ whole genome shotgun (WGS) entry which is preliminary data.</text>
</comment>
<sequence length="144" mass="15076">MNPPRERPDIAPYQHLVPPGLQRVGADGMHCTLLHAIGLSRDDVDTDALVTDVASRDSTVRPFTLTFDRPAVGPLRSSSAAGPGARLYSSPELTLRAARRDGDGAQVVQRVAITGPDVAEAGPLSGPASVLPVLILQPSVITIV</sequence>
<gene>
    <name evidence="1" type="ORF">AB0A76_28810</name>
</gene>
<organism evidence="1 2">
    <name type="scientific">Streptomyces exfoliatus</name>
    <name type="common">Streptomyces hydrogenans</name>
    <dbReference type="NCBI Taxonomy" id="1905"/>
    <lineage>
        <taxon>Bacteria</taxon>
        <taxon>Bacillati</taxon>
        <taxon>Actinomycetota</taxon>
        <taxon>Actinomycetes</taxon>
        <taxon>Kitasatosporales</taxon>
        <taxon>Streptomycetaceae</taxon>
        <taxon>Streptomyces</taxon>
    </lineage>
</organism>
<evidence type="ECO:0000313" key="1">
    <source>
        <dbReference type="EMBL" id="MEU7297153.1"/>
    </source>
</evidence>
<proteinExistence type="predicted"/>
<dbReference type="RefSeq" id="WP_359214225.1">
    <property type="nucleotide sequence ID" value="NZ_JBEZAM010000058.1"/>
</dbReference>
<name>A0ABV3D5Z6_STREX</name>